<dbReference type="STRING" id="198092.SAMN02745194_05063"/>
<accession>A0A1M6T217</accession>
<reference evidence="3 4" key="1">
    <citation type="submission" date="2016-11" db="EMBL/GenBank/DDBJ databases">
        <authorList>
            <person name="Jaros S."/>
            <person name="Januszkiewicz K."/>
            <person name="Wedrychowicz H."/>
        </authorList>
    </citation>
    <scope>NUCLEOTIDE SEQUENCE [LARGE SCALE GENOMIC DNA]</scope>
    <source>
        <strain evidence="3 4">DSM 14916</strain>
    </source>
</reference>
<dbReference type="SUPFAM" id="SSF47823">
    <property type="entry name" value="lambda integrase-like, N-terminal domain"/>
    <property type="match status" value="1"/>
</dbReference>
<dbReference type="EMBL" id="FQZF01000068">
    <property type="protein sequence ID" value="SHK50946.1"/>
    <property type="molecule type" value="Genomic_DNA"/>
</dbReference>
<dbReference type="OrthoDB" id="5513193at2"/>
<feature type="compositionally biased region" description="Pro residues" evidence="2">
    <location>
        <begin position="7"/>
        <end position="17"/>
    </location>
</feature>
<proteinExistence type="predicted"/>
<keyword evidence="1" id="KW-0238">DNA-binding</keyword>
<evidence type="ECO:0000313" key="3">
    <source>
        <dbReference type="EMBL" id="SHK50946.1"/>
    </source>
</evidence>
<protein>
    <recommendedName>
        <fullName evidence="5">Phage integrase, N-terminal SAM-like domain</fullName>
    </recommendedName>
</protein>
<name>A0A1M6T217_9PROT</name>
<feature type="region of interest" description="Disordered" evidence="2">
    <location>
        <begin position="1"/>
        <end position="20"/>
    </location>
</feature>
<sequence>MDASKTPPLPQPPPPPGSLVLHTSLLGDLCVPGAAAHAAELRELSARAAVYATRARGEGTRRAYRSAWGAYEAWCTSLGREPLAGDPDTLAVEFR</sequence>
<evidence type="ECO:0000256" key="2">
    <source>
        <dbReference type="SAM" id="MobiDB-lite"/>
    </source>
</evidence>
<keyword evidence="4" id="KW-1185">Reference proteome</keyword>
<organism evidence="3 4">
    <name type="scientific">Muricoccus roseus</name>
    <dbReference type="NCBI Taxonomy" id="198092"/>
    <lineage>
        <taxon>Bacteria</taxon>
        <taxon>Pseudomonadati</taxon>
        <taxon>Pseudomonadota</taxon>
        <taxon>Alphaproteobacteria</taxon>
        <taxon>Acetobacterales</taxon>
        <taxon>Roseomonadaceae</taxon>
        <taxon>Muricoccus</taxon>
    </lineage>
</organism>
<evidence type="ECO:0000313" key="4">
    <source>
        <dbReference type="Proteomes" id="UP000184387"/>
    </source>
</evidence>
<gene>
    <name evidence="3" type="ORF">SAMN02745194_05063</name>
</gene>
<dbReference type="InterPro" id="IPR010998">
    <property type="entry name" value="Integrase_recombinase_N"/>
</dbReference>
<dbReference type="GO" id="GO:0003677">
    <property type="term" value="F:DNA binding"/>
    <property type="evidence" value="ECO:0007669"/>
    <property type="project" value="UniProtKB-KW"/>
</dbReference>
<evidence type="ECO:0008006" key="5">
    <source>
        <dbReference type="Google" id="ProtNLM"/>
    </source>
</evidence>
<dbReference type="Gene3D" id="1.10.150.130">
    <property type="match status" value="1"/>
</dbReference>
<evidence type="ECO:0000256" key="1">
    <source>
        <dbReference type="ARBA" id="ARBA00023125"/>
    </source>
</evidence>
<dbReference type="RefSeq" id="WP_073140669.1">
    <property type="nucleotide sequence ID" value="NZ_FQZF01000068.1"/>
</dbReference>
<dbReference type="Proteomes" id="UP000184387">
    <property type="component" value="Unassembled WGS sequence"/>
</dbReference>
<dbReference type="AlphaFoldDB" id="A0A1M6T217"/>